<feature type="binding site" evidence="10">
    <location>
        <begin position="72"/>
        <end position="73"/>
    </location>
    <ligand>
        <name>pyridoxal 5'-phosphate</name>
        <dbReference type="ChEBI" id="CHEBI:597326"/>
    </ligand>
</feature>
<keyword evidence="8 10" id="KW-0411">Iron-sulfur</keyword>
<evidence type="ECO:0000256" key="1">
    <source>
        <dbReference type="ARBA" id="ARBA00001933"/>
    </source>
</evidence>
<dbReference type="InterPro" id="IPR015422">
    <property type="entry name" value="PyrdxlP-dep_Trfase_small"/>
</dbReference>
<dbReference type="GO" id="GO:0006520">
    <property type="term" value="P:amino acid metabolic process"/>
    <property type="evidence" value="ECO:0007669"/>
    <property type="project" value="InterPro"/>
</dbReference>
<evidence type="ECO:0000256" key="3">
    <source>
        <dbReference type="ARBA" id="ARBA00022490"/>
    </source>
</evidence>
<evidence type="ECO:0000256" key="8">
    <source>
        <dbReference type="ARBA" id="ARBA00023014"/>
    </source>
</evidence>
<keyword evidence="6 10" id="KW-0663">Pyridoxal phosphate</keyword>
<evidence type="ECO:0000256" key="2">
    <source>
        <dbReference type="ARBA" id="ARBA00006490"/>
    </source>
</evidence>
<proteinExistence type="inferred from homology"/>
<reference evidence="13 14" key="1">
    <citation type="submission" date="2018-10" db="EMBL/GenBank/DDBJ databases">
        <title>Anaerotruncus faecis sp. nov., isolated from human feces.</title>
        <authorList>
            <person name="Wang Y.-J."/>
        </authorList>
    </citation>
    <scope>NUCLEOTIDE SEQUENCE [LARGE SCALE GENOMIC DNA]</scope>
    <source>
        <strain evidence="13 14">22A2-44</strain>
    </source>
</reference>
<feature type="modified residue" description="N6-(pyridoxal phosphate)lysine" evidence="10">
    <location>
        <position position="204"/>
    </location>
</feature>
<keyword evidence="4 10" id="KW-0808">Transferase</keyword>
<dbReference type="Gene3D" id="3.90.1150.10">
    <property type="entry name" value="Aspartate Aminotransferase, domain 1"/>
    <property type="match status" value="1"/>
</dbReference>
<feature type="binding site" evidence="10">
    <location>
        <position position="239"/>
    </location>
    <ligand>
        <name>pyridoxal 5'-phosphate</name>
        <dbReference type="ChEBI" id="CHEBI:597326"/>
    </ligand>
</feature>
<dbReference type="InterPro" id="IPR016454">
    <property type="entry name" value="Cysteine_dSase"/>
</dbReference>
<dbReference type="FunFam" id="3.40.640.10:FF:000084">
    <property type="entry name" value="IscS-like cysteine desulfurase"/>
    <property type="match status" value="1"/>
</dbReference>
<feature type="binding site" evidence="10">
    <location>
        <position position="153"/>
    </location>
    <ligand>
        <name>pyridoxal 5'-phosphate</name>
        <dbReference type="ChEBI" id="CHEBI:597326"/>
    </ligand>
</feature>
<comment type="cofactor">
    <cofactor evidence="1 10 11">
        <name>pyridoxal 5'-phosphate</name>
        <dbReference type="ChEBI" id="CHEBI:597326"/>
    </cofactor>
</comment>
<feature type="binding site" evidence="10">
    <location>
        <begin position="201"/>
        <end position="203"/>
    </location>
    <ligand>
        <name>pyridoxal 5'-phosphate</name>
        <dbReference type="ChEBI" id="CHEBI:597326"/>
    </ligand>
</feature>
<keyword evidence="5 10" id="KW-0479">Metal-binding</keyword>
<evidence type="ECO:0000256" key="5">
    <source>
        <dbReference type="ARBA" id="ARBA00022723"/>
    </source>
</evidence>
<feature type="domain" description="Aminotransferase class V" evidence="12">
    <location>
        <begin position="5"/>
        <end position="366"/>
    </location>
</feature>
<feature type="binding site" evidence="10">
    <location>
        <position position="181"/>
    </location>
    <ligand>
        <name>pyridoxal 5'-phosphate</name>
        <dbReference type="ChEBI" id="CHEBI:597326"/>
    </ligand>
</feature>
<evidence type="ECO:0000256" key="4">
    <source>
        <dbReference type="ARBA" id="ARBA00022679"/>
    </source>
</evidence>
<dbReference type="PIRSF" id="PIRSF005572">
    <property type="entry name" value="NifS"/>
    <property type="match status" value="1"/>
</dbReference>
<evidence type="ECO:0000313" key="14">
    <source>
        <dbReference type="Proteomes" id="UP000276301"/>
    </source>
</evidence>
<evidence type="ECO:0000256" key="9">
    <source>
        <dbReference type="ARBA" id="ARBA00050776"/>
    </source>
</evidence>
<comment type="similarity">
    <text evidence="2 10">Belongs to the class-V pyridoxal-phosphate-dependent aminotransferase family. NifS/IscS subfamily.</text>
</comment>
<sequence>MKRFVYADNAATTQISPEVLEAMMPWLTEGYGNPSSIYELGRSAGFAIEDARKKVAAALGAQPNEIYFTGCGSESDNWAIKGAAHKLAAKGKKHIVTTVFEHHAVLHTCAALEKEGFEVTYLPVDERGLVAAKQVADAIRPDTALVTIMYANNEIGTILPIPEIGELCRERGVWFHTDAVQAVGNVPIDVQAQKIDMLSLSGHKIHAPKGIGALYIRKGILLPNLIDGGEQERGRRAGTENVASIIGLGRAMEIACADIPAKIAKVTPLRNRIIDELLTLPLSRLNGDRERRLAGNANLSFVGAEGEALLLGLDMQGVCASSGSACTTGSLDPSHVLLSLGLCHEVAHGSLRLTITDWTTPDDVEQIIAAVKSVVERTRAMSPLWEDIQTGKKAFRV</sequence>
<dbReference type="GO" id="GO:0051537">
    <property type="term" value="F:2 iron, 2 sulfur cluster binding"/>
    <property type="evidence" value="ECO:0007669"/>
    <property type="project" value="UniProtKB-UniRule"/>
</dbReference>
<dbReference type="NCBIfam" id="TIGR03402">
    <property type="entry name" value="FeS_nifS"/>
    <property type="match status" value="1"/>
</dbReference>
<dbReference type="PANTHER" id="PTHR11601">
    <property type="entry name" value="CYSTEINE DESULFURYLASE FAMILY MEMBER"/>
    <property type="match status" value="1"/>
</dbReference>
<keyword evidence="14" id="KW-1185">Reference proteome</keyword>
<dbReference type="GO" id="GO:0046872">
    <property type="term" value="F:metal ion binding"/>
    <property type="evidence" value="ECO:0007669"/>
    <property type="project" value="UniProtKB-KW"/>
</dbReference>
<dbReference type="SUPFAM" id="SSF53383">
    <property type="entry name" value="PLP-dependent transferases"/>
    <property type="match status" value="1"/>
</dbReference>
<comment type="function">
    <text evidence="10">Master enzyme that delivers sulfur to a number of partners involved in Fe-S cluster assembly, tRNA modification or cofactor biosynthesis. Catalyzes the removal of elemental sulfur atoms from cysteine to produce alanine. Functions as a sulfur delivery protein for Fe-S cluster synthesis onto IscU, an Fe-S scaffold assembly protein, as well as other S acceptor proteins.</text>
</comment>
<dbReference type="AlphaFoldDB" id="A0A498D2Z2"/>
<dbReference type="InterPro" id="IPR000192">
    <property type="entry name" value="Aminotrans_V_dom"/>
</dbReference>
<comment type="pathway">
    <text evidence="10">Cofactor biosynthesis; iron-sulfur cluster biosynthesis.</text>
</comment>
<dbReference type="UniPathway" id="UPA00266"/>
<comment type="subcellular location">
    <subcellularLocation>
        <location evidence="10">Cytoplasm</location>
    </subcellularLocation>
</comment>
<dbReference type="PANTHER" id="PTHR11601:SF34">
    <property type="entry name" value="CYSTEINE DESULFURASE"/>
    <property type="match status" value="1"/>
</dbReference>
<evidence type="ECO:0000313" key="13">
    <source>
        <dbReference type="EMBL" id="RLL13537.1"/>
    </source>
</evidence>
<organism evidence="13 14">
    <name type="scientific">Anaerotruncus massiliensis</name>
    <name type="common">ex Liu et al. 2021</name>
    <dbReference type="NCBI Taxonomy" id="2321404"/>
    <lineage>
        <taxon>Bacteria</taxon>
        <taxon>Bacillati</taxon>
        <taxon>Bacillota</taxon>
        <taxon>Clostridia</taxon>
        <taxon>Eubacteriales</taxon>
        <taxon>Oscillospiraceae</taxon>
        <taxon>Anaerotruncus</taxon>
    </lineage>
</organism>
<protein>
    <recommendedName>
        <fullName evidence="10">Cysteine desulfurase IscS</fullName>
        <ecNumber evidence="10">2.8.1.7</ecNumber>
    </recommendedName>
</protein>
<dbReference type="GO" id="GO:0030170">
    <property type="term" value="F:pyridoxal phosphate binding"/>
    <property type="evidence" value="ECO:0007669"/>
    <property type="project" value="UniProtKB-UniRule"/>
</dbReference>
<keyword evidence="3 10" id="KW-0963">Cytoplasm</keyword>
<dbReference type="RefSeq" id="WP_121586167.1">
    <property type="nucleotide sequence ID" value="NZ_RCHT01000003.1"/>
</dbReference>
<dbReference type="InterPro" id="IPR017772">
    <property type="entry name" value="Cys_deSase_NifS_bac/arc"/>
</dbReference>
<feature type="active site" description="Cysteine persulfide intermediate" evidence="10">
    <location>
        <position position="326"/>
    </location>
</feature>
<dbReference type="InterPro" id="IPR020578">
    <property type="entry name" value="Aminotrans_V_PyrdxlP_BS"/>
</dbReference>
<dbReference type="GO" id="GO:0044571">
    <property type="term" value="P:[2Fe-2S] cluster assembly"/>
    <property type="evidence" value="ECO:0007669"/>
    <property type="project" value="UniProtKB-UniRule"/>
</dbReference>
<dbReference type="GO" id="GO:1990221">
    <property type="term" value="C:L-cysteine desulfurase complex"/>
    <property type="evidence" value="ECO:0007669"/>
    <property type="project" value="UniProtKB-ARBA"/>
</dbReference>
<keyword evidence="7 10" id="KW-0408">Iron</keyword>
<evidence type="ECO:0000256" key="7">
    <source>
        <dbReference type="ARBA" id="ARBA00023004"/>
    </source>
</evidence>
<evidence type="ECO:0000256" key="11">
    <source>
        <dbReference type="RuleBase" id="RU004504"/>
    </source>
</evidence>
<comment type="subunit">
    <text evidence="10">Homodimer. Forms a heterotetramer with IscU, interacts with other sulfur acceptors.</text>
</comment>
<dbReference type="EMBL" id="RCHT01000003">
    <property type="protein sequence ID" value="RLL13537.1"/>
    <property type="molecule type" value="Genomic_DNA"/>
</dbReference>
<dbReference type="Gene3D" id="1.10.260.50">
    <property type="match status" value="1"/>
</dbReference>
<dbReference type="Gene3D" id="3.40.640.10">
    <property type="entry name" value="Type I PLP-dependent aspartate aminotransferase-like (Major domain)"/>
    <property type="match status" value="1"/>
</dbReference>
<accession>A0A498D2Z2</accession>
<comment type="catalytic activity">
    <reaction evidence="9 10">
        <text>(sulfur carrier)-H + L-cysteine = (sulfur carrier)-SH + L-alanine</text>
        <dbReference type="Rhea" id="RHEA:43892"/>
        <dbReference type="Rhea" id="RHEA-COMP:14737"/>
        <dbReference type="Rhea" id="RHEA-COMP:14739"/>
        <dbReference type="ChEBI" id="CHEBI:29917"/>
        <dbReference type="ChEBI" id="CHEBI:35235"/>
        <dbReference type="ChEBI" id="CHEBI:57972"/>
        <dbReference type="ChEBI" id="CHEBI:64428"/>
        <dbReference type="EC" id="2.8.1.7"/>
    </reaction>
</comment>
<comment type="caution">
    <text evidence="13">The sequence shown here is derived from an EMBL/GenBank/DDBJ whole genome shotgun (WGS) entry which is preliminary data.</text>
</comment>
<gene>
    <name evidence="13" type="primary">nifS</name>
    <name evidence="10" type="synonym">iscS</name>
    <name evidence="13" type="ORF">D4A47_03445</name>
</gene>
<dbReference type="PROSITE" id="PS00595">
    <property type="entry name" value="AA_TRANSFER_CLASS_5"/>
    <property type="match status" value="1"/>
</dbReference>
<dbReference type="Pfam" id="PF00266">
    <property type="entry name" value="Aminotran_5"/>
    <property type="match status" value="1"/>
</dbReference>
<evidence type="ECO:0000256" key="6">
    <source>
        <dbReference type="ARBA" id="ARBA00022898"/>
    </source>
</evidence>
<dbReference type="InterPro" id="IPR015421">
    <property type="entry name" value="PyrdxlP-dep_Trfase_major"/>
</dbReference>
<keyword evidence="10" id="KW-0001">2Fe-2S</keyword>
<evidence type="ECO:0000256" key="10">
    <source>
        <dbReference type="HAMAP-Rule" id="MF_00331"/>
    </source>
</evidence>
<dbReference type="InterPro" id="IPR015424">
    <property type="entry name" value="PyrdxlP-dep_Trfase"/>
</dbReference>
<dbReference type="HAMAP" id="MF_00331">
    <property type="entry name" value="Cys_desulf_IscS"/>
    <property type="match status" value="1"/>
</dbReference>
<dbReference type="Proteomes" id="UP000276301">
    <property type="component" value="Unassembled WGS sequence"/>
</dbReference>
<dbReference type="EC" id="2.8.1.7" evidence="10"/>
<evidence type="ECO:0000259" key="12">
    <source>
        <dbReference type="Pfam" id="PF00266"/>
    </source>
</evidence>
<name>A0A498D2Z2_9FIRM</name>
<dbReference type="GO" id="GO:0031071">
    <property type="term" value="F:cysteine desulfurase activity"/>
    <property type="evidence" value="ECO:0007669"/>
    <property type="project" value="UniProtKB-UniRule"/>
</dbReference>
<dbReference type="InterPro" id="IPR010240">
    <property type="entry name" value="Cys_deSase_IscS"/>
</dbReference>
<feature type="binding site" description="via persulfide group" evidence="10">
    <location>
        <position position="326"/>
    </location>
    <ligand>
        <name>[2Fe-2S] cluster</name>
        <dbReference type="ChEBI" id="CHEBI:190135"/>
        <note>ligand shared with IscU</note>
    </ligand>
</feature>